<dbReference type="PANTHER" id="PTHR11571">
    <property type="entry name" value="GLUTATHIONE S-TRANSFERASE"/>
    <property type="match status" value="1"/>
</dbReference>
<dbReference type="PANTHER" id="PTHR11571:SF222">
    <property type="entry name" value="GLUTATHIONE TRANSFERASE"/>
    <property type="match status" value="1"/>
</dbReference>
<evidence type="ECO:0000256" key="7">
    <source>
        <dbReference type="ARBA" id="ARBA00047960"/>
    </source>
</evidence>
<dbReference type="SUPFAM" id="SSF47616">
    <property type="entry name" value="GST C-terminal domain-like"/>
    <property type="match status" value="1"/>
</dbReference>
<evidence type="ECO:0000256" key="6">
    <source>
        <dbReference type="ARBA" id="ARBA00022679"/>
    </source>
</evidence>
<evidence type="ECO:0000256" key="3">
    <source>
        <dbReference type="ARBA" id="ARBA00005861"/>
    </source>
</evidence>
<sequence length="293" mass="33698">NLAKEKSAVEGRAKEFGVVESHAKEEWAEWTAIESSVCRFRGSVTVPGRRHRPKSPVWLQELGDTRRLMEREIDEIFGDDNCEDGFSLAQPIRLLLEYTDERYEEKRYKRTDFGEWKIVKYHLGIGFPNLPYIIDGDVKLSQSAVILRYLGEKYGLGGKNAKEKAEIAMTEAAVRDLRLGLSKISYSQNYEEERPNYIPTFEIGMEEISNFLGSKIWLMGESITYADFSLYENLCAFHSFEPSCFDKHPNLKQYVERFEALPKIKAYMDSEQFISWPLNGWSANFGGGDAPPQ</sequence>
<protein>
    <recommendedName>
        <fullName evidence="5">glutathione transferase</fullName>
        <ecNumber evidence="5">2.5.1.18</ecNumber>
    </recommendedName>
</protein>
<evidence type="ECO:0000313" key="12">
    <source>
        <dbReference type="WBParaSite" id="SSLN_0001969301-mRNA-1"/>
    </source>
</evidence>
<name>A0A183TR75_SCHSO</name>
<dbReference type="InterPro" id="IPR004045">
    <property type="entry name" value="Glutathione_S-Trfase_N"/>
</dbReference>
<dbReference type="GO" id="GO:0006749">
    <property type="term" value="P:glutathione metabolic process"/>
    <property type="evidence" value="ECO:0007669"/>
    <property type="project" value="TreeGrafter"/>
</dbReference>
<feature type="domain" description="GST N-terminal" evidence="8">
    <location>
        <begin position="76"/>
        <end position="158"/>
    </location>
</feature>
<dbReference type="SUPFAM" id="SSF52833">
    <property type="entry name" value="Thioredoxin-like"/>
    <property type="match status" value="1"/>
</dbReference>
<evidence type="ECO:0000313" key="10">
    <source>
        <dbReference type="EMBL" id="VDM05359.1"/>
    </source>
</evidence>
<comment type="function">
    <text evidence="1">GST isoenzymes appear to play a central role in the parasite detoxification system. Other functions are also suspected including a role in increasing the solubility of haematin in the parasite gut.</text>
</comment>
<reference evidence="12" key="1">
    <citation type="submission" date="2016-06" db="UniProtKB">
        <authorList>
            <consortium name="WormBaseParasite"/>
        </authorList>
    </citation>
    <scope>IDENTIFICATION</scope>
</reference>
<keyword evidence="11" id="KW-1185">Reference proteome</keyword>
<evidence type="ECO:0000313" key="11">
    <source>
        <dbReference type="Proteomes" id="UP000275846"/>
    </source>
</evidence>
<proteinExistence type="inferred from homology"/>
<evidence type="ECO:0000259" key="8">
    <source>
        <dbReference type="PROSITE" id="PS50404"/>
    </source>
</evidence>
<accession>A0A183TR75</accession>
<reference evidence="10 11" key="2">
    <citation type="submission" date="2018-11" db="EMBL/GenBank/DDBJ databases">
        <authorList>
            <consortium name="Pathogen Informatics"/>
        </authorList>
    </citation>
    <scope>NUCLEOTIDE SEQUENCE [LARGE SCALE GENOMIC DNA]</scope>
    <source>
        <strain evidence="10 11">NST_G2</strain>
    </source>
</reference>
<evidence type="ECO:0000256" key="4">
    <source>
        <dbReference type="ARBA" id="ARBA00011738"/>
    </source>
</evidence>
<dbReference type="InterPro" id="IPR036249">
    <property type="entry name" value="Thioredoxin-like_sf"/>
</dbReference>
<dbReference type="Proteomes" id="UP000275846">
    <property type="component" value="Unassembled WGS sequence"/>
</dbReference>
<dbReference type="OrthoDB" id="4951845at2759"/>
<comment type="similarity">
    <text evidence="3">Belongs to the GST superfamily. Mu family.</text>
</comment>
<dbReference type="EMBL" id="UYSU01045842">
    <property type="protein sequence ID" value="VDM05359.1"/>
    <property type="molecule type" value="Genomic_DNA"/>
</dbReference>
<dbReference type="PROSITE" id="PS50404">
    <property type="entry name" value="GST_NTER"/>
    <property type="match status" value="1"/>
</dbReference>
<evidence type="ECO:0000259" key="9">
    <source>
        <dbReference type="PROSITE" id="PS50405"/>
    </source>
</evidence>
<comment type="subunit">
    <text evidence="4">Homodimer.</text>
</comment>
<dbReference type="InterPro" id="IPR010987">
    <property type="entry name" value="Glutathione-S-Trfase_C-like"/>
</dbReference>
<comment type="function">
    <text evidence="2">Conjugation of reduced glutathione to a wide number of exogenous and endogenous hydrophobic electrophiles.</text>
</comment>
<dbReference type="FunFam" id="1.20.1050.10:FF:000003">
    <property type="entry name" value="Glutathione S-transferase 2"/>
    <property type="match status" value="1"/>
</dbReference>
<dbReference type="InterPro" id="IPR050213">
    <property type="entry name" value="GST_superfamily"/>
</dbReference>
<gene>
    <name evidence="10" type="ORF">SSLN_LOCUS18973</name>
</gene>
<dbReference type="AlphaFoldDB" id="A0A183TR75"/>
<organism evidence="12">
    <name type="scientific">Schistocephalus solidus</name>
    <name type="common">Tapeworm</name>
    <dbReference type="NCBI Taxonomy" id="70667"/>
    <lineage>
        <taxon>Eukaryota</taxon>
        <taxon>Metazoa</taxon>
        <taxon>Spiralia</taxon>
        <taxon>Lophotrochozoa</taxon>
        <taxon>Platyhelminthes</taxon>
        <taxon>Cestoda</taxon>
        <taxon>Eucestoda</taxon>
        <taxon>Diphyllobothriidea</taxon>
        <taxon>Diphyllobothriidae</taxon>
        <taxon>Schistocephalus</taxon>
    </lineage>
</organism>
<dbReference type="Gene3D" id="1.20.1050.130">
    <property type="match status" value="1"/>
</dbReference>
<dbReference type="EC" id="2.5.1.18" evidence="5"/>
<dbReference type="WBParaSite" id="SSLN_0001969301-mRNA-1">
    <property type="protein sequence ID" value="SSLN_0001969301-mRNA-1"/>
    <property type="gene ID" value="SSLN_0001969301"/>
</dbReference>
<dbReference type="InterPro" id="IPR040079">
    <property type="entry name" value="Glutathione_S-Trfase"/>
</dbReference>
<dbReference type="GO" id="GO:0004364">
    <property type="term" value="F:glutathione transferase activity"/>
    <property type="evidence" value="ECO:0007669"/>
    <property type="project" value="UniProtKB-EC"/>
</dbReference>
<evidence type="ECO:0000256" key="2">
    <source>
        <dbReference type="ARBA" id="ARBA00003701"/>
    </source>
</evidence>
<dbReference type="SFLD" id="SFLDS00019">
    <property type="entry name" value="Glutathione_Transferase_(cytos"/>
    <property type="match status" value="1"/>
</dbReference>
<comment type="catalytic activity">
    <reaction evidence="7">
        <text>RX + glutathione = an S-substituted glutathione + a halide anion + H(+)</text>
        <dbReference type="Rhea" id="RHEA:16437"/>
        <dbReference type="ChEBI" id="CHEBI:15378"/>
        <dbReference type="ChEBI" id="CHEBI:16042"/>
        <dbReference type="ChEBI" id="CHEBI:17792"/>
        <dbReference type="ChEBI" id="CHEBI:57925"/>
        <dbReference type="ChEBI" id="CHEBI:90779"/>
        <dbReference type="EC" id="2.5.1.18"/>
    </reaction>
</comment>
<dbReference type="STRING" id="70667.A0A183TR75"/>
<feature type="domain" description="GST C-terminal" evidence="9">
    <location>
        <begin position="160"/>
        <end position="278"/>
    </location>
</feature>
<dbReference type="Pfam" id="PF14497">
    <property type="entry name" value="GST_C_3"/>
    <property type="match status" value="1"/>
</dbReference>
<dbReference type="Pfam" id="PF02798">
    <property type="entry name" value="GST_N"/>
    <property type="match status" value="1"/>
</dbReference>
<keyword evidence="6" id="KW-0808">Transferase</keyword>
<dbReference type="InterPro" id="IPR004046">
    <property type="entry name" value="GST_C"/>
</dbReference>
<dbReference type="PROSITE" id="PS50405">
    <property type="entry name" value="GST_CTER"/>
    <property type="match status" value="1"/>
</dbReference>
<evidence type="ECO:0000256" key="1">
    <source>
        <dbReference type="ARBA" id="ARBA00002446"/>
    </source>
</evidence>
<dbReference type="InterPro" id="IPR036282">
    <property type="entry name" value="Glutathione-S-Trfase_C_sf"/>
</dbReference>
<evidence type="ECO:0000256" key="5">
    <source>
        <dbReference type="ARBA" id="ARBA00012452"/>
    </source>
</evidence>